<keyword evidence="1 6" id="KW-0597">Phosphoprotein</keyword>
<evidence type="ECO:0000313" key="9">
    <source>
        <dbReference type="Proteomes" id="UP000705867"/>
    </source>
</evidence>
<name>A0A953J9C7_9BACT</name>
<dbReference type="InterPro" id="IPR039420">
    <property type="entry name" value="WalR-like"/>
</dbReference>
<proteinExistence type="predicted"/>
<evidence type="ECO:0000256" key="5">
    <source>
        <dbReference type="ARBA" id="ARBA00023163"/>
    </source>
</evidence>
<dbReference type="Gene3D" id="3.40.50.2300">
    <property type="match status" value="1"/>
</dbReference>
<dbReference type="PROSITE" id="PS50110">
    <property type="entry name" value="RESPONSE_REGULATORY"/>
    <property type="match status" value="1"/>
</dbReference>
<dbReference type="SMART" id="SM00448">
    <property type="entry name" value="REC"/>
    <property type="match status" value="1"/>
</dbReference>
<dbReference type="PANTHER" id="PTHR48111">
    <property type="entry name" value="REGULATOR OF RPOS"/>
    <property type="match status" value="1"/>
</dbReference>
<comment type="caution">
    <text evidence="8">The sequence shown here is derived from an EMBL/GenBank/DDBJ whole genome shotgun (WGS) entry which is preliminary data.</text>
</comment>
<dbReference type="GO" id="GO:0000976">
    <property type="term" value="F:transcription cis-regulatory region binding"/>
    <property type="evidence" value="ECO:0007669"/>
    <property type="project" value="TreeGrafter"/>
</dbReference>
<keyword evidence="3" id="KW-0805">Transcription regulation</keyword>
<dbReference type="GO" id="GO:0006355">
    <property type="term" value="P:regulation of DNA-templated transcription"/>
    <property type="evidence" value="ECO:0007669"/>
    <property type="project" value="TreeGrafter"/>
</dbReference>
<evidence type="ECO:0000256" key="2">
    <source>
        <dbReference type="ARBA" id="ARBA00023012"/>
    </source>
</evidence>
<dbReference type="PANTHER" id="PTHR48111:SF1">
    <property type="entry name" value="TWO-COMPONENT RESPONSE REGULATOR ORR33"/>
    <property type="match status" value="1"/>
</dbReference>
<dbReference type="InterPro" id="IPR011006">
    <property type="entry name" value="CheY-like_superfamily"/>
</dbReference>
<dbReference type="GO" id="GO:0005829">
    <property type="term" value="C:cytosol"/>
    <property type="evidence" value="ECO:0007669"/>
    <property type="project" value="TreeGrafter"/>
</dbReference>
<gene>
    <name evidence="8" type="ORF">K8I29_05835</name>
</gene>
<dbReference type="EMBL" id="JAIOIV010000043">
    <property type="protein sequence ID" value="MBZ0155722.1"/>
    <property type="molecule type" value="Genomic_DNA"/>
</dbReference>
<reference evidence="8" key="1">
    <citation type="journal article" date="2021" name="bioRxiv">
        <title>Unraveling nitrogen, sulfur and carbon metabolic pathways and microbial community transcriptional responses to substrate deprivation and toxicity stresses in a bioreactor mimicking anoxic brackish coastal sediment conditions.</title>
        <authorList>
            <person name="Martins P.D."/>
            <person name="Echeveste M.J."/>
            <person name="Arshad A."/>
            <person name="Kurth J."/>
            <person name="Ouboter H."/>
            <person name="Jetten M.S.M."/>
            <person name="Welte C.U."/>
        </authorList>
    </citation>
    <scope>NUCLEOTIDE SEQUENCE</scope>
    <source>
        <strain evidence="8">MAG_39</strain>
    </source>
</reference>
<dbReference type="AlphaFoldDB" id="A0A953J9C7"/>
<keyword evidence="5" id="KW-0804">Transcription</keyword>
<reference evidence="8" key="2">
    <citation type="submission" date="2021-08" db="EMBL/GenBank/DDBJ databases">
        <authorList>
            <person name="Dalcin Martins P."/>
        </authorList>
    </citation>
    <scope>NUCLEOTIDE SEQUENCE</scope>
    <source>
        <strain evidence="8">MAG_39</strain>
    </source>
</reference>
<dbReference type="InterPro" id="IPR001789">
    <property type="entry name" value="Sig_transdc_resp-reg_receiver"/>
</dbReference>
<evidence type="ECO:0000313" key="8">
    <source>
        <dbReference type="EMBL" id="MBZ0155722.1"/>
    </source>
</evidence>
<protein>
    <submittedName>
        <fullName evidence="8">Response regulator</fullName>
    </submittedName>
</protein>
<feature type="domain" description="Response regulatory" evidence="7">
    <location>
        <begin position="12"/>
        <end position="131"/>
    </location>
</feature>
<dbReference type="SUPFAM" id="SSF52172">
    <property type="entry name" value="CheY-like"/>
    <property type="match status" value="1"/>
</dbReference>
<dbReference type="GO" id="GO:0000156">
    <property type="term" value="F:phosphorelay response regulator activity"/>
    <property type="evidence" value="ECO:0007669"/>
    <property type="project" value="TreeGrafter"/>
</dbReference>
<evidence type="ECO:0000256" key="6">
    <source>
        <dbReference type="PROSITE-ProRule" id="PRU00169"/>
    </source>
</evidence>
<accession>A0A953J9C7</accession>
<evidence type="ECO:0000256" key="4">
    <source>
        <dbReference type="ARBA" id="ARBA00023125"/>
    </source>
</evidence>
<feature type="modified residue" description="4-aspartylphosphate" evidence="6">
    <location>
        <position position="64"/>
    </location>
</feature>
<dbReference type="Pfam" id="PF00072">
    <property type="entry name" value="Response_reg"/>
    <property type="match status" value="1"/>
</dbReference>
<dbReference type="GO" id="GO:0032993">
    <property type="term" value="C:protein-DNA complex"/>
    <property type="evidence" value="ECO:0007669"/>
    <property type="project" value="TreeGrafter"/>
</dbReference>
<sequence length="145" mass="16185">MESGYAMLEKVRILIVDDMPPMRAFIRAGIKASISKDIEIDEAGNAEAAREKLKIQQYDLILCDWNMPGVKGTELLQWVREQEGLKRIPFLMVTAHNEKDVVMEAIKLGVSDYLMKPITVDVLSKKVRAALAASILGRQGKDADV</sequence>
<keyword evidence="4" id="KW-0238">DNA-binding</keyword>
<keyword evidence="2" id="KW-0902">Two-component regulatory system</keyword>
<dbReference type="Proteomes" id="UP000705867">
    <property type="component" value="Unassembled WGS sequence"/>
</dbReference>
<evidence type="ECO:0000256" key="1">
    <source>
        <dbReference type="ARBA" id="ARBA00022553"/>
    </source>
</evidence>
<evidence type="ECO:0000256" key="3">
    <source>
        <dbReference type="ARBA" id="ARBA00023015"/>
    </source>
</evidence>
<evidence type="ECO:0000259" key="7">
    <source>
        <dbReference type="PROSITE" id="PS50110"/>
    </source>
</evidence>
<organism evidence="8 9">
    <name type="scientific">Candidatus Nitrobium versatile</name>
    <dbReference type="NCBI Taxonomy" id="2884831"/>
    <lineage>
        <taxon>Bacteria</taxon>
        <taxon>Pseudomonadati</taxon>
        <taxon>Nitrospirota</taxon>
        <taxon>Nitrospiria</taxon>
        <taxon>Nitrospirales</taxon>
        <taxon>Nitrospiraceae</taxon>
        <taxon>Candidatus Nitrobium</taxon>
    </lineage>
</organism>